<name>A0A016S0J9_9BILA</name>
<dbReference type="EMBL" id="JARK01001658">
    <property type="protein sequence ID" value="EYB84128.1"/>
    <property type="molecule type" value="Genomic_DNA"/>
</dbReference>
<protein>
    <submittedName>
        <fullName evidence="1">Uncharacterized protein</fullName>
    </submittedName>
</protein>
<evidence type="ECO:0000313" key="1">
    <source>
        <dbReference type="EMBL" id="EYB84128.1"/>
    </source>
</evidence>
<evidence type="ECO:0000313" key="2">
    <source>
        <dbReference type="Proteomes" id="UP000024635"/>
    </source>
</evidence>
<proteinExistence type="predicted"/>
<keyword evidence="2" id="KW-1185">Reference proteome</keyword>
<accession>A0A016S0J9</accession>
<organism evidence="1 2">
    <name type="scientific">Ancylostoma ceylanicum</name>
    <dbReference type="NCBI Taxonomy" id="53326"/>
    <lineage>
        <taxon>Eukaryota</taxon>
        <taxon>Metazoa</taxon>
        <taxon>Ecdysozoa</taxon>
        <taxon>Nematoda</taxon>
        <taxon>Chromadorea</taxon>
        <taxon>Rhabditida</taxon>
        <taxon>Rhabditina</taxon>
        <taxon>Rhabditomorpha</taxon>
        <taxon>Strongyloidea</taxon>
        <taxon>Ancylostomatidae</taxon>
        <taxon>Ancylostomatinae</taxon>
        <taxon>Ancylostoma</taxon>
    </lineage>
</organism>
<dbReference type="Proteomes" id="UP000024635">
    <property type="component" value="Unassembled WGS sequence"/>
</dbReference>
<dbReference type="AlphaFoldDB" id="A0A016S0J9"/>
<comment type="caution">
    <text evidence="1">The sequence shown here is derived from an EMBL/GenBank/DDBJ whole genome shotgun (WGS) entry which is preliminary data.</text>
</comment>
<reference evidence="2" key="1">
    <citation type="journal article" date="2015" name="Nat. Genet.">
        <title>The genome and transcriptome of the zoonotic hookworm Ancylostoma ceylanicum identify infection-specific gene families.</title>
        <authorList>
            <person name="Schwarz E.M."/>
            <person name="Hu Y."/>
            <person name="Antoshechkin I."/>
            <person name="Miller M.M."/>
            <person name="Sternberg P.W."/>
            <person name="Aroian R.V."/>
        </authorList>
    </citation>
    <scope>NUCLEOTIDE SEQUENCE</scope>
    <source>
        <strain evidence="2">HY135</strain>
    </source>
</reference>
<sequence>MKTGFKPSSLCLRVCVTVHSDIQLTAAVSHLRHTGRELAQILGRCTRRLPPFGDENTSAINEISGCVWRDN</sequence>
<gene>
    <name evidence="1" type="primary">Acey_s0322.g2429</name>
    <name evidence="1" type="ORF">Y032_0322g2429</name>
</gene>